<dbReference type="InterPro" id="IPR001005">
    <property type="entry name" value="SANT/Myb"/>
</dbReference>
<dbReference type="Proteomes" id="UP000008181">
    <property type="component" value="Chromosome 4"/>
</dbReference>
<protein>
    <recommendedName>
        <fullName evidence="2">Myb-like domain-containing protein</fullName>
    </recommendedName>
</protein>
<dbReference type="Gene3D" id="1.10.10.60">
    <property type="entry name" value="Homeodomain-like"/>
    <property type="match status" value="1"/>
</dbReference>
<dbReference type="OrthoDB" id="4151352at2759"/>
<dbReference type="STRING" id="578455.G2R9F8"/>
<evidence type="ECO:0000256" key="1">
    <source>
        <dbReference type="SAM" id="MobiDB-lite"/>
    </source>
</evidence>
<dbReference type="PROSITE" id="PS50090">
    <property type="entry name" value="MYB_LIKE"/>
    <property type="match status" value="1"/>
</dbReference>
<organism evidence="3 4">
    <name type="scientific">Thermothielavioides terrestris (strain ATCC 38088 / NRRL 8126)</name>
    <name type="common">Thielavia terrestris</name>
    <dbReference type="NCBI Taxonomy" id="578455"/>
    <lineage>
        <taxon>Eukaryota</taxon>
        <taxon>Fungi</taxon>
        <taxon>Dikarya</taxon>
        <taxon>Ascomycota</taxon>
        <taxon>Pezizomycotina</taxon>
        <taxon>Sordariomycetes</taxon>
        <taxon>Sordariomycetidae</taxon>
        <taxon>Sordariales</taxon>
        <taxon>Chaetomiaceae</taxon>
        <taxon>Thermothielavioides</taxon>
        <taxon>Thermothielavioides terrestris</taxon>
    </lineage>
</organism>
<feature type="compositionally biased region" description="Acidic residues" evidence="1">
    <location>
        <begin position="78"/>
        <end position="87"/>
    </location>
</feature>
<feature type="compositionally biased region" description="Basic and acidic residues" evidence="1">
    <location>
        <begin position="231"/>
        <end position="245"/>
    </location>
</feature>
<feature type="region of interest" description="Disordered" evidence="1">
    <location>
        <begin position="287"/>
        <end position="367"/>
    </location>
</feature>
<dbReference type="SMART" id="SM00717">
    <property type="entry name" value="SANT"/>
    <property type="match status" value="1"/>
</dbReference>
<dbReference type="SUPFAM" id="SSF46689">
    <property type="entry name" value="Homeodomain-like"/>
    <property type="match status" value="1"/>
</dbReference>
<dbReference type="KEGG" id="ttt:THITE_2118280"/>
<dbReference type="EMBL" id="CP003012">
    <property type="protein sequence ID" value="AEO68699.1"/>
    <property type="molecule type" value="Genomic_DNA"/>
</dbReference>
<reference evidence="3 4" key="1">
    <citation type="journal article" date="2011" name="Nat. Biotechnol.">
        <title>Comparative genomic analysis of the thermophilic biomass-degrading fungi Myceliophthora thermophila and Thielavia terrestris.</title>
        <authorList>
            <person name="Berka R.M."/>
            <person name="Grigoriev I.V."/>
            <person name="Otillar R."/>
            <person name="Salamov A."/>
            <person name="Grimwood J."/>
            <person name="Reid I."/>
            <person name="Ishmael N."/>
            <person name="John T."/>
            <person name="Darmond C."/>
            <person name="Moisan M.-C."/>
            <person name="Henrissat B."/>
            <person name="Coutinho P.M."/>
            <person name="Lombard V."/>
            <person name="Natvig D.O."/>
            <person name="Lindquist E."/>
            <person name="Schmutz J."/>
            <person name="Lucas S."/>
            <person name="Harris P."/>
            <person name="Powlowski J."/>
            <person name="Bellemare A."/>
            <person name="Taylor D."/>
            <person name="Butler G."/>
            <person name="de Vries R.P."/>
            <person name="Allijn I.E."/>
            <person name="van den Brink J."/>
            <person name="Ushinsky S."/>
            <person name="Storms R."/>
            <person name="Powell A.J."/>
            <person name="Paulsen I.T."/>
            <person name="Elbourne L.D.H."/>
            <person name="Baker S.E."/>
            <person name="Magnuson J."/>
            <person name="LaBoissiere S."/>
            <person name="Clutterbuck A.J."/>
            <person name="Martinez D."/>
            <person name="Wogulis M."/>
            <person name="de Leon A.L."/>
            <person name="Rey M.W."/>
            <person name="Tsang A."/>
        </authorList>
    </citation>
    <scope>NUCLEOTIDE SEQUENCE [LARGE SCALE GENOMIC DNA]</scope>
    <source>
        <strain evidence="4">ATCC 38088 / NRRL 8126</strain>
    </source>
</reference>
<evidence type="ECO:0000259" key="2">
    <source>
        <dbReference type="PROSITE" id="PS50090"/>
    </source>
</evidence>
<feature type="compositionally biased region" description="Pro residues" evidence="1">
    <location>
        <begin position="293"/>
        <end position="308"/>
    </location>
</feature>
<dbReference type="Pfam" id="PF00249">
    <property type="entry name" value="Myb_DNA-binding"/>
    <property type="match status" value="1"/>
</dbReference>
<feature type="compositionally biased region" description="Low complexity" evidence="1">
    <location>
        <begin position="88"/>
        <end position="102"/>
    </location>
</feature>
<dbReference type="InterPro" id="IPR009057">
    <property type="entry name" value="Homeodomain-like_sf"/>
</dbReference>
<dbReference type="RefSeq" id="XP_003655035.1">
    <property type="nucleotide sequence ID" value="XM_003654987.1"/>
</dbReference>
<feature type="domain" description="Myb-like" evidence="2">
    <location>
        <begin position="122"/>
        <end position="166"/>
    </location>
</feature>
<keyword evidence="4" id="KW-1185">Reference proteome</keyword>
<dbReference type="eggNOG" id="ENOG502SPDA">
    <property type="taxonomic scope" value="Eukaryota"/>
</dbReference>
<feature type="compositionally biased region" description="Basic and acidic residues" evidence="1">
    <location>
        <begin position="65"/>
        <end position="77"/>
    </location>
</feature>
<feature type="compositionally biased region" description="Low complexity" evidence="1">
    <location>
        <begin position="48"/>
        <end position="57"/>
    </location>
</feature>
<evidence type="ECO:0000313" key="4">
    <source>
        <dbReference type="Proteomes" id="UP000008181"/>
    </source>
</evidence>
<accession>G2R9F8</accession>
<feature type="region of interest" description="Disordered" evidence="1">
    <location>
        <begin position="228"/>
        <end position="258"/>
    </location>
</feature>
<feature type="compositionally biased region" description="Gly residues" evidence="1">
    <location>
        <begin position="325"/>
        <end position="334"/>
    </location>
</feature>
<evidence type="ECO:0000313" key="3">
    <source>
        <dbReference type="EMBL" id="AEO68699.1"/>
    </source>
</evidence>
<dbReference type="CDD" id="cd00167">
    <property type="entry name" value="SANT"/>
    <property type="match status" value="1"/>
</dbReference>
<dbReference type="AlphaFoldDB" id="G2R9F8"/>
<gene>
    <name evidence="3" type="ORF">THITE_2118280</name>
</gene>
<sequence length="367" mass="39217">MNTGYSGYSTADLHRSNAPGVGTSQYPPAAAAARPAPPTPQPPPTAPVSPTTSEPSSRATARTIVPERKLFLENHHDEDEDGDDDDLASSSAPPAAAGGPDDLVGDETATLAEYPYSIYNHGTWTAEDDKTLIQARTRGQNWAELQRAHFPGKTANACRKRYERLVERRGIYDYSGRRLEIIANEYMGMRRDIWSGLADRVGMKWEVVEALCMGVGLRTIQSNARSYTNRARRESKLEQKTRESQAEAVSIASMGPPPLAHLPRPLPMAAEQGTTFTDRGALAGGWRSDASLMPPPPTCGPPGGPGPLPGGRLPPITLTPLENLGGYGNGGFGARGAFSHPAGPQQQQPPPSGMVPDWGPANVRGPE</sequence>
<dbReference type="GeneID" id="11524188"/>
<feature type="region of interest" description="Disordered" evidence="1">
    <location>
        <begin position="1"/>
        <end position="106"/>
    </location>
</feature>
<name>G2R9F8_THETT</name>
<dbReference type="HOGENOM" id="CLU_064362_0_0_1"/>
<proteinExistence type="predicted"/>
<feature type="compositionally biased region" description="Pro residues" evidence="1">
    <location>
        <begin position="35"/>
        <end position="47"/>
    </location>
</feature>
<feature type="compositionally biased region" description="Low complexity" evidence="1">
    <location>
        <begin position="310"/>
        <end position="321"/>
    </location>
</feature>